<dbReference type="PANTHER" id="PTHR10438:SF413">
    <property type="entry name" value="THIOREDOXIN H2"/>
    <property type="match status" value="1"/>
</dbReference>
<feature type="domain" description="Thioredoxin" evidence="7">
    <location>
        <begin position="31"/>
        <end position="162"/>
    </location>
</feature>
<keyword evidence="2" id="KW-0249">Electron transport</keyword>
<dbReference type="EMBL" id="JANJYJ010000002">
    <property type="protein sequence ID" value="KAK3227752.1"/>
    <property type="molecule type" value="Genomic_DNA"/>
</dbReference>
<dbReference type="AlphaFoldDB" id="A0AAE0EH93"/>
<keyword evidence="9" id="KW-1185">Reference proteome</keyword>
<evidence type="ECO:0000313" key="8">
    <source>
        <dbReference type="EMBL" id="KAK3227752.1"/>
    </source>
</evidence>
<dbReference type="InterPro" id="IPR050620">
    <property type="entry name" value="Thioredoxin_H-type-like"/>
</dbReference>
<gene>
    <name evidence="8" type="ORF">Dsin_007614</name>
</gene>
<dbReference type="InterPro" id="IPR013766">
    <property type="entry name" value="Thioredoxin_domain"/>
</dbReference>
<dbReference type="PANTHER" id="PTHR10438">
    <property type="entry name" value="THIOREDOXIN"/>
    <property type="match status" value="1"/>
</dbReference>
<reference evidence="8" key="1">
    <citation type="journal article" date="2023" name="Plant J.">
        <title>Genome sequences and population genomics provide insights into the demographic history, inbreeding, and mutation load of two 'living fossil' tree species of Dipteronia.</title>
        <authorList>
            <person name="Feng Y."/>
            <person name="Comes H.P."/>
            <person name="Chen J."/>
            <person name="Zhu S."/>
            <person name="Lu R."/>
            <person name="Zhang X."/>
            <person name="Li P."/>
            <person name="Qiu J."/>
            <person name="Olsen K.M."/>
            <person name="Qiu Y."/>
        </authorList>
    </citation>
    <scope>NUCLEOTIDE SEQUENCE</scope>
    <source>
        <strain evidence="8">NBL</strain>
    </source>
</reference>
<dbReference type="PRINTS" id="PR00421">
    <property type="entry name" value="THIOREDOXIN"/>
</dbReference>
<comment type="caution">
    <text evidence="8">The sequence shown here is derived from an EMBL/GenBank/DDBJ whole genome shotgun (WGS) entry which is preliminary data.</text>
</comment>
<dbReference type="Pfam" id="PF00085">
    <property type="entry name" value="Thioredoxin"/>
    <property type="match status" value="1"/>
</dbReference>
<dbReference type="GO" id="GO:0016671">
    <property type="term" value="F:oxidoreductase activity, acting on a sulfur group of donors, disulfide as acceptor"/>
    <property type="evidence" value="ECO:0007669"/>
    <property type="project" value="UniProtKB-ARBA"/>
</dbReference>
<dbReference type="Proteomes" id="UP001281410">
    <property type="component" value="Unassembled WGS sequence"/>
</dbReference>
<comment type="similarity">
    <text evidence="5">Belongs to the thioredoxin family. Plant H-type subfamily.</text>
</comment>
<organism evidence="8 9">
    <name type="scientific">Dipteronia sinensis</name>
    <dbReference type="NCBI Taxonomy" id="43782"/>
    <lineage>
        <taxon>Eukaryota</taxon>
        <taxon>Viridiplantae</taxon>
        <taxon>Streptophyta</taxon>
        <taxon>Embryophyta</taxon>
        <taxon>Tracheophyta</taxon>
        <taxon>Spermatophyta</taxon>
        <taxon>Magnoliopsida</taxon>
        <taxon>eudicotyledons</taxon>
        <taxon>Gunneridae</taxon>
        <taxon>Pentapetalae</taxon>
        <taxon>rosids</taxon>
        <taxon>malvids</taxon>
        <taxon>Sapindales</taxon>
        <taxon>Sapindaceae</taxon>
        <taxon>Hippocastanoideae</taxon>
        <taxon>Acereae</taxon>
        <taxon>Dipteronia</taxon>
    </lineage>
</organism>
<evidence type="ECO:0000256" key="1">
    <source>
        <dbReference type="ARBA" id="ARBA00022448"/>
    </source>
</evidence>
<dbReference type="CDD" id="cd02947">
    <property type="entry name" value="TRX_family"/>
    <property type="match status" value="1"/>
</dbReference>
<evidence type="ECO:0000313" key="9">
    <source>
        <dbReference type="Proteomes" id="UP001281410"/>
    </source>
</evidence>
<evidence type="ECO:0000256" key="6">
    <source>
        <dbReference type="SAM" id="MobiDB-lite"/>
    </source>
</evidence>
<protein>
    <recommendedName>
        <fullName evidence="7">Thioredoxin domain-containing protein</fullName>
    </recommendedName>
</protein>
<proteinExistence type="inferred from homology"/>
<evidence type="ECO:0000256" key="2">
    <source>
        <dbReference type="ARBA" id="ARBA00022982"/>
    </source>
</evidence>
<keyword evidence="1" id="KW-0813">Transport</keyword>
<dbReference type="FunFam" id="3.40.30.10:FF:000104">
    <property type="entry name" value="Thioredoxin"/>
    <property type="match status" value="1"/>
</dbReference>
<evidence type="ECO:0000256" key="4">
    <source>
        <dbReference type="ARBA" id="ARBA00023284"/>
    </source>
</evidence>
<dbReference type="SUPFAM" id="SSF52833">
    <property type="entry name" value="Thioredoxin-like"/>
    <property type="match status" value="1"/>
</dbReference>
<sequence>MSSCTVVVLDKNESKGRTRNSQESQHPEAENKMGSFLSSFLGGSTALDSSSESSRVISFHSTARWQLHFNSCKESSQLMVVDFAASWCGPCKLMEPAIHDMATKFTDVEFAKIDVDELADVAQEFSVQAMPTFVLVKNGKEVDRVVGAKKDELEKKIQKHRG</sequence>
<keyword evidence="3" id="KW-1015">Disulfide bond</keyword>
<dbReference type="InterPro" id="IPR036249">
    <property type="entry name" value="Thioredoxin-like_sf"/>
</dbReference>
<name>A0AAE0EH93_9ROSI</name>
<evidence type="ECO:0000259" key="7">
    <source>
        <dbReference type="PROSITE" id="PS51352"/>
    </source>
</evidence>
<evidence type="ECO:0000256" key="5">
    <source>
        <dbReference type="ARBA" id="ARBA00038353"/>
    </source>
</evidence>
<feature type="region of interest" description="Disordered" evidence="6">
    <location>
        <begin position="1"/>
        <end position="30"/>
    </location>
</feature>
<accession>A0AAE0EH93</accession>
<keyword evidence="4" id="KW-0676">Redox-active center</keyword>
<dbReference type="PROSITE" id="PS51352">
    <property type="entry name" value="THIOREDOXIN_2"/>
    <property type="match status" value="1"/>
</dbReference>
<dbReference type="Gene3D" id="3.40.30.10">
    <property type="entry name" value="Glutaredoxin"/>
    <property type="match status" value="1"/>
</dbReference>
<evidence type="ECO:0000256" key="3">
    <source>
        <dbReference type="ARBA" id="ARBA00023157"/>
    </source>
</evidence>